<proteinExistence type="predicted"/>
<comment type="caution">
    <text evidence="1">The sequence shown here is derived from an EMBL/GenBank/DDBJ whole genome shotgun (WGS) entry which is preliminary data.</text>
</comment>
<organism evidence="1 3">
    <name type="scientific">Aequorivita flava</name>
    <dbReference type="NCBI Taxonomy" id="3114371"/>
    <lineage>
        <taxon>Bacteria</taxon>
        <taxon>Pseudomonadati</taxon>
        <taxon>Bacteroidota</taxon>
        <taxon>Flavobacteriia</taxon>
        <taxon>Flavobacteriales</taxon>
        <taxon>Flavobacteriaceae</taxon>
        <taxon>Aequorivita</taxon>
    </lineage>
</organism>
<sequence length="43" mass="4751">MKKVFLILFAVGLMSTSFVSCRENKTVGDEIEDVADDIEDAVD</sequence>
<gene>
    <name evidence="2" type="ORF">VZD24_08155</name>
    <name evidence="1" type="ORF">VZD85_09225</name>
</gene>
<dbReference type="Proteomes" id="UP001390963">
    <property type="component" value="Unassembled WGS sequence"/>
</dbReference>
<dbReference type="EMBL" id="JAZBJM010000005">
    <property type="protein sequence ID" value="MEM0518530.1"/>
    <property type="molecule type" value="Genomic_DNA"/>
</dbReference>
<dbReference type="Proteomes" id="UP001388259">
    <property type="component" value="Unassembled WGS sequence"/>
</dbReference>
<dbReference type="AlphaFoldDB" id="A0AB35YR12"/>
<dbReference type="RefSeq" id="WP_262913894.1">
    <property type="nucleotide sequence ID" value="NZ_JAZBJM010000005.1"/>
</dbReference>
<dbReference type="PROSITE" id="PS51257">
    <property type="entry name" value="PROKAR_LIPOPROTEIN"/>
    <property type="match status" value="1"/>
</dbReference>
<reference evidence="1 4" key="1">
    <citation type="submission" date="2024-01" db="EMBL/GenBank/DDBJ databases">
        <title>Aequorivita flavus sp. nov., isolated from deep-sea sediment.</title>
        <authorList>
            <person name="Chen X."/>
        </authorList>
    </citation>
    <scope>NUCLEOTIDE SEQUENCE</scope>
    <source>
        <strain evidence="1">MCCC 1A16923</strain>
        <strain evidence="2 4">MCCC 1A16935</strain>
    </source>
</reference>
<keyword evidence="4" id="KW-1185">Reference proteome</keyword>
<evidence type="ECO:0000313" key="3">
    <source>
        <dbReference type="Proteomes" id="UP001388259"/>
    </source>
</evidence>
<dbReference type="EMBL" id="JBANCF010000005">
    <property type="protein sequence ID" value="MEM0573483.1"/>
    <property type="molecule type" value="Genomic_DNA"/>
</dbReference>
<accession>A0AB35YR12</accession>
<name>A0AB35YR12_9FLAO</name>
<evidence type="ECO:0000313" key="4">
    <source>
        <dbReference type="Proteomes" id="UP001390963"/>
    </source>
</evidence>
<protein>
    <submittedName>
        <fullName evidence="1">Uncharacterized protein</fullName>
    </submittedName>
</protein>
<evidence type="ECO:0000313" key="1">
    <source>
        <dbReference type="EMBL" id="MEM0518530.1"/>
    </source>
</evidence>
<evidence type="ECO:0000313" key="2">
    <source>
        <dbReference type="EMBL" id="MEM0573483.1"/>
    </source>
</evidence>